<dbReference type="Proteomes" id="UP000784294">
    <property type="component" value="Unassembled WGS sequence"/>
</dbReference>
<reference evidence="1" key="1">
    <citation type="submission" date="2018-11" db="EMBL/GenBank/DDBJ databases">
        <authorList>
            <consortium name="Pathogen Informatics"/>
        </authorList>
    </citation>
    <scope>NUCLEOTIDE SEQUENCE</scope>
</reference>
<evidence type="ECO:0000313" key="2">
    <source>
        <dbReference type="Proteomes" id="UP000784294"/>
    </source>
</evidence>
<organism evidence="1 2">
    <name type="scientific">Protopolystoma xenopodis</name>
    <dbReference type="NCBI Taxonomy" id="117903"/>
    <lineage>
        <taxon>Eukaryota</taxon>
        <taxon>Metazoa</taxon>
        <taxon>Spiralia</taxon>
        <taxon>Lophotrochozoa</taxon>
        <taxon>Platyhelminthes</taxon>
        <taxon>Monogenea</taxon>
        <taxon>Polyopisthocotylea</taxon>
        <taxon>Polystomatidea</taxon>
        <taxon>Polystomatidae</taxon>
        <taxon>Protopolystoma</taxon>
    </lineage>
</organism>
<dbReference type="EMBL" id="CAAALY010280005">
    <property type="protein sequence ID" value="VEL43268.1"/>
    <property type="molecule type" value="Genomic_DNA"/>
</dbReference>
<gene>
    <name evidence="1" type="ORF">PXEA_LOCUS36708</name>
</gene>
<accession>A0A3S5B8P2</accession>
<keyword evidence="2" id="KW-1185">Reference proteome</keyword>
<proteinExistence type="predicted"/>
<protein>
    <submittedName>
        <fullName evidence="1">Uncharacterized protein</fullName>
    </submittedName>
</protein>
<dbReference type="AlphaFoldDB" id="A0A3S5B8P2"/>
<comment type="caution">
    <text evidence="1">The sequence shown here is derived from an EMBL/GenBank/DDBJ whole genome shotgun (WGS) entry which is preliminary data.</text>
</comment>
<name>A0A3S5B8P2_9PLAT</name>
<evidence type="ECO:0000313" key="1">
    <source>
        <dbReference type="EMBL" id="VEL43268.1"/>
    </source>
</evidence>
<sequence>MTLGRFDMEKSYCVDGADETVKAWVVKRRKARRVVHIEVGGQQDGWMDELVGLDTGVRRVEVENTHFTDAQNENGIM</sequence>